<gene>
    <name evidence="4" type="ORF">PSAL00342_LOCUS7449</name>
</gene>
<feature type="domain" description="XS" evidence="3">
    <location>
        <begin position="165"/>
        <end position="282"/>
    </location>
</feature>
<keyword evidence="1" id="KW-0175">Coiled coil</keyword>
<feature type="region of interest" description="Disordered" evidence="2">
    <location>
        <begin position="1"/>
        <end position="56"/>
    </location>
</feature>
<feature type="compositionally biased region" description="Acidic residues" evidence="2">
    <location>
        <begin position="38"/>
        <end position="52"/>
    </location>
</feature>
<evidence type="ECO:0000313" key="4">
    <source>
        <dbReference type="EMBL" id="CAE0613550.1"/>
    </source>
</evidence>
<dbReference type="Pfam" id="PF03468">
    <property type="entry name" value="XS"/>
    <property type="match status" value="1"/>
</dbReference>
<dbReference type="InterPro" id="IPR045177">
    <property type="entry name" value="FDM1-5/IDN2"/>
</dbReference>
<accession>A0A7S3XGT9</accession>
<dbReference type="GO" id="GO:0080188">
    <property type="term" value="P:gene silencing by siRNA-directed DNA methylation"/>
    <property type="evidence" value="ECO:0007669"/>
    <property type="project" value="InterPro"/>
</dbReference>
<name>A0A7S3XGT9_9CHLO</name>
<evidence type="ECO:0000256" key="1">
    <source>
        <dbReference type="SAM" id="Coils"/>
    </source>
</evidence>
<feature type="region of interest" description="Disordered" evidence="2">
    <location>
        <begin position="578"/>
        <end position="597"/>
    </location>
</feature>
<organism evidence="4">
    <name type="scientific">Picocystis salinarum</name>
    <dbReference type="NCBI Taxonomy" id="88271"/>
    <lineage>
        <taxon>Eukaryota</taxon>
        <taxon>Viridiplantae</taxon>
        <taxon>Chlorophyta</taxon>
        <taxon>Picocystophyceae</taxon>
        <taxon>Picocystales</taxon>
        <taxon>Picocystaceae</taxon>
        <taxon>Picocystis</taxon>
    </lineage>
</organism>
<dbReference type="AlphaFoldDB" id="A0A7S3XGT9"/>
<dbReference type="InterPro" id="IPR005380">
    <property type="entry name" value="XS_domain"/>
</dbReference>
<evidence type="ECO:0000259" key="3">
    <source>
        <dbReference type="Pfam" id="PF03468"/>
    </source>
</evidence>
<dbReference type="PANTHER" id="PTHR21596">
    <property type="entry name" value="RIBONUCLEASE P SUBUNIT P38"/>
    <property type="match status" value="1"/>
</dbReference>
<evidence type="ECO:0000256" key="2">
    <source>
        <dbReference type="SAM" id="MobiDB-lite"/>
    </source>
</evidence>
<sequence length="743" mass="85347">MEVDGELPEFVPLENGEEENRGRVQAATNAFAGWTDSSDSEDAKDDPEESIADEERRKFNEGAGLYNLRVDKWDIPKQCPYCIDKQPWKNLEAIFSHAHGASQPGTKGTSKNKAKHKGLAMFIALDVIKQLKYDANACKRSLNLGLMGRKDIPQVLEEEGVRPEDKMIVWPPRLLIAGLELRFDPERRIKVSVLGNPDLEADIRSMLGYVHHLKKTPKVLFGPNGSSTGFAIAVFEEDAAGEMSSRNLAEKLVNLNRGKKDYFSRKAKARWFGWVPSEADMKEYAPREAFKMMAYAELISQHKNLEKTALEEREKAKKLKLEGSKSKKEIEFLQRQQEESLQEILRMQEAHQNQMEKVRMEEEQTRKRSLKTLADFYEERDKDEVAKVQFEIKTAFLNKEKELMKSFQQERLKILQQAETEQKTLIDNFLTVANNPDEADKVLNTHLQEQKDKLALDEQQSKRHTEVMMKFKNILEDRKGIQDYDMIEEQLREMEKNVTFSYKPLYMDAVKEAREIVREDPSVLPYKNVADKGDLTMKLMALIKKNKWLLDADDVSLFIAAEGLAMCLVGEKAAPLEEEKTADASSSKSAAINGDGGKNEKKLDAIARVRAQVTCPQNWRPLKVEEKTDCKGMKFCMYAIDTEDEFYQKIASQYTKAIADAAAEVILERELYNASGGYGMRIPYDKKFLYRELYNEMSPAHVIKALYKKYKEAVAEKADVWSLYQMHTSTERVTRSKRKRICN</sequence>
<reference evidence="4" key="1">
    <citation type="submission" date="2021-01" db="EMBL/GenBank/DDBJ databases">
        <authorList>
            <person name="Corre E."/>
            <person name="Pelletier E."/>
            <person name="Niang G."/>
            <person name="Scheremetjew M."/>
            <person name="Finn R."/>
            <person name="Kale V."/>
            <person name="Holt S."/>
            <person name="Cochrane G."/>
            <person name="Meng A."/>
            <person name="Brown T."/>
            <person name="Cohen L."/>
        </authorList>
    </citation>
    <scope>NUCLEOTIDE SEQUENCE</scope>
    <source>
        <strain evidence="4">CCMP1897</strain>
    </source>
</reference>
<feature type="coiled-coil region" evidence="1">
    <location>
        <begin position="295"/>
        <end position="380"/>
    </location>
</feature>
<dbReference type="EMBL" id="HBIS01009054">
    <property type="protein sequence ID" value="CAE0613550.1"/>
    <property type="molecule type" value="Transcribed_RNA"/>
</dbReference>
<dbReference type="PANTHER" id="PTHR21596:SF3">
    <property type="entry name" value="FACTOR OF DNA METHYLATION 1-RELATED"/>
    <property type="match status" value="1"/>
</dbReference>
<protein>
    <recommendedName>
        <fullName evidence="3">XS domain-containing protein</fullName>
    </recommendedName>
</protein>
<proteinExistence type="predicted"/>